<dbReference type="Pfam" id="PF00586">
    <property type="entry name" value="AIRS"/>
    <property type="match status" value="1"/>
</dbReference>
<feature type="domain" description="PurM-like C-terminal" evidence="2">
    <location>
        <begin position="79"/>
        <end position="177"/>
    </location>
</feature>
<dbReference type="SUPFAM" id="SSF55326">
    <property type="entry name" value="PurM N-terminal domain-like"/>
    <property type="match status" value="1"/>
</dbReference>
<accession>A0A402AN56</accession>
<dbReference type="InterPro" id="IPR036921">
    <property type="entry name" value="PurM-like_N_sf"/>
</dbReference>
<sequence>MPLWGGASLCLVSLLLPPHLSVDVLDGIYAGLRAEAQRFATTIVGGNISGTGVAQQLVIDITLLGTVARGHAILRSGAKVGDLLCVTGSLGDSAAGLQTFLRPTTNISQHDVQAVRERHTAPLPRVHEGQLLGSFTVGQVSAMLDISDGLSGDLQHLCERSGCGARVELAALPLTEACLNVARALQHDPWTGRFMAVKIMSCFLQYRQKLWRPCGPPCSNNLGLLSP</sequence>
<dbReference type="Proteomes" id="UP000287188">
    <property type="component" value="Unassembled WGS sequence"/>
</dbReference>
<dbReference type="InterPro" id="IPR006283">
    <property type="entry name" value="ThiL-like"/>
</dbReference>
<dbReference type="InterPro" id="IPR036676">
    <property type="entry name" value="PurM-like_C_sf"/>
</dbReference>
<evidence type="ECO:0000259" key="2">
    <source>
        <dbReference type="Pfam" id="PF02769"/>
    </source>
</evidence>
<dbReference type="InterPro" id="IPR010918">
    <property type="entry name" value="PurM-like_C_dom"/>
</dbReference>
<dbReference type="Pfam" id="PF02769">
    <property type="entry name" value="AIRS_C"/>
    <property type="match status" value="1"/>
</dbReference>
<gene>
    <name evidence="3" type="ORF">KDK_42590</name>
</gene>
<evidence type="ECO:0000313" key="4">
    <source>
        <dbReference type="Proteomes" id="UP000287188"/>
    </source>
</evidence>
<feature type="domain" description="PurM-like N-terminal" evidence="1">
    <location>
        <begin position="9"/>
        <end position="67"/>
    </location>
</feature>
<dbReference type="Gene3D" id="3.30.1330.10">
    <property type="entry name" value="PurM-like, N-terminal domain"/>
    <property type="match status" value="1"/>
</dbReference>
<dbReference type="Gene3D" id="3.90.650.10">
    <property type="entry name" value="PurM-like C-terminal domain"/>
    <property type="match status" value="1"/>
</dbReference>
<proteinExistence type="predicted"/>
<reference evidence="4" key="1">
    <citation type="submission" date="2018-12" db="EMBL/GenBank/DDBJ databases">
        <title>Tengunoibacter tsumagoiensis gen. nov., sp. nov., Dictyobacter kobayashii sp. nov., D. alpinus sp. nov., and D. joshuensis sp. nov. and description of Dictyobacteraceae fam. nov. within the order Ktedonobacterales isolated from Tengu-no-mugimeshi.</title>
        <authorList>
            <person name="Wang C.M."/>
            <person name="Zheng Y."/>
            <person name="Sakai Y."/>
            <person name="Toyoda A."/>
            <person name="Minakuchi Y."/>
            <person name="Abe K."/>
            <person name="Yokota A."/>
            <person name="Yabe S."/>
        </authorList>
    </citation>
    <scope>NUCLEOTIDE SEQUENCE [LARGE SCALE GENOMIC DNA]</scope>
    <source>
        <strain evidence="4">Uno11</strain>
    </source>
</reference>
<dbReference type="GO" id="GO:0009030">
    <property type="term" value="F:thiamine-phosphate kinase activity"/>
    <property type="evidence" value="ECO:0007669"/>
    <property type="project" value="InterPro"/>
</dbReference>
<evidence type="ECO:0000259" key="1">
    <source>
        <dbReference type="Pfam" id="PF00586"/>
    </source>
</evidence>
<name>A0A402AN56_9CHLR</name>
<organism evidence="3 4">
    <name type="scientific">Dictyobacter kobayashii</name>
    <dbReference type="NCBI Taxonomy" id="2014872"/>
    <lineage>
        <taxon>Bacteria</taxon>
        <taxon>Bacillati</taxon>
        <taxon>Chloroflexota</taxon>
        <taxon>Ktedonobacteria</taxon>
        <taxon>Ktedonobacterales</taxon>
        <taxon>Dictyobacteraceae</taxon>
        <taxon>Dictyobacter</taxon>
    </lineage>
</organism>
<dbReference type="InterPro" id="IPR016188">
    <property type="entry name" value="PurM-like_N"/>
</dbReference>
<dbReference type="CDD" id="cd02194">
    <property type="entry name" value="ThiL"/>
    <property type="match status" value="1"/>
</dbReference>
<dbReference type="PANTHER" id="PTHR30270">
    <property type="entry name" value="THIAMINE-MONOPHOSPHATE KINASE"/>
    <property type="match status" value="1"/>
</dbReference>
<dbReference type="EMBL" id="BIFS01000001">
    <property type="protein sequence ID" value="GCE20459.1"/>
    <property type="molecule type" value="Genomic_DNA"/>
</dbReference>
<keyword evidence="4" id="KW-1185">Reference proteome</keyword>
<dbReference type="PANTHER" id="PTHR30270:SF0">
    <property type="entry name" value="THIAMINE-MONOPHOSPHATE KINASE"/>
    <property type="match status" value="1"/>
</dbReference>
<evidence type="ECO:0000313" key="3">
    <source>
        <dbReference type="EMBL" id="GCE20459.1"/>
    </source>
</evidence>
<protein>
    <submittedName>
        <fullName evidence="3">Uncharacterized protein</fullName>
    </submittedName>
</protein>
<comment type="caution">
    <text evidence="3">The sequence shown here is derived from an EMBL/GenBank/DDBJ whole genome shotgun (WGS) entry which is preliminary data.</text>
</comment>
<dbReference type="AlphaFoldDB" id="A0A402AN56"/>
<dbReference type="GO" id="GO:0009228">
    <property type="term" value="P:thiamine biosynthetic process"/>
    <property type="evidence" value="ECO:0007669"/>
    <property type="project" value="InterPro"/>
</dbReference>
<dbReference type="SUPFAM" id="SSF56042">
    <property type="entry name" value="PurM C-terminal domain-like"/>
    <property type="match status" value="1"/>
</dbReference>